<organism evidence="5 6">
    <name type="scientific">Saccharopolyspora antimicrobica</name>
    <dbReference type="NCBI Taxonomy" id="455193"/>
    <lineage>
        <taxon>Bacteria</taxon>
        <taxon>Bacillati</taxon>
        <taxon>Actinomycetota</taxon>
        <taxon>Actinomycetes</taxon>
        <taxon>Pseudonocardiales</taxon>
        <taxon>Pseudonocardiaceae</taxon>
        <taxon>Saccharopolyspora</taxon>
    </lineage>
</organism>
<dbReference type="InterPro" id="IPR001647">
    <property type="entry name" value="HTH_TetR"/>
</dbReference>
<keyword evidence="7" id="KW-1185">Reference proteome</keyword>
<dbReference type="PANTHER" id="PTHR30055">
    <property type="entry name" value="HTH-TYPE TRANSCRIPTIONAL REGULATOR RUTR"/>
    <property type="match status" value="1"/>
</dbReference>
<dbReference type="InterPro" id="IPR050109">
    <property type="entry name" value="HTH-type_TetR-like_transc_reg"/>
</dbReference>
<proteinExistence type="predicted"/>
<keyword evidence="1 2" id="KW-0238">DNA-binding</keyword>
<dbReference type="InterPro" id="IPR041583">
    <property type="entry name" value="TetR_C_31"/>
</dbReference>
<dbReference type="STRING" id="455193.SAMN05421805_116140"/>
<dbReference type="AlphaFoldDB" id="A0A1I5HX19"/>
<dbReference type="Gene3D" id="1.10.357.10">
    <property type="entry name" value="Tetracycline Repressor, domain 2"/>
    <property type="match status" value="1"/>
</dbReference>
<evidence type="ECO:0000313" key="4">
    <source>
        <dbReference type="EMBL" id="RKT82293.1"/>
    </source>
</evidence>
<dbReference type="SUPFAM" id="SSF48498">
    <property type="entry name" value="Tetracyclin repressor-like, C-terminal domain"/>
    <property type="match status" value="1"/>
</dbReference>
<dbReference type="PANTHER" id="PTHR30055:SF219">
    <property type="entry name" value="TRANSCRIPTIONAL REGULATORY PROTEIN"/>
    <property type="match status" value="1"/>
</dbReference>
<gene>
    <name evidence="4" type="ORF">ATL45_0538</name>
    <name evidence="5" type="ORF">SAMN05421805_116140</name>
</gene>
<dbReference type="InterPro" id="IPR009057">
    <property type="entry name" value="Homeodomain-like_sf"/>
</dbReference>
<dbReference type="EMBL" id="FOUP01000016">
    <property type="protein sequence ID" value="SFO52321.1"/>
    <property type="molecule type" value="Genomic_DNA"/>
</dbReference>
<dbReference type="Pfam" id="PF17940">
    <property type="entry name" value="TetR_C_31"/>
    <property type="match status" value="1"/>
</dbReference>
<evidence type="ECO:0000256" key="2">
    <source>
        <dbReference type="PROSITE-ProRule" id="PRU00335"/>
    </source>
</evidence>
<dbReference type="GO" id="GO:0000976">
    <property type="term" value="F:transcription cis-regulatory region binding"/>
    <property type="evidence" value="ECO:0007669"/>
    <property type="project" value="TreeGrafter"/>
</dbReference>
<evidence type="ECO:0000313" key="7">
    <source>
        <dbReference type="Proteomes" id="UP000270697"/>
    </source>
</evidence>
<feature type="DNA-binding region" description="H-T-H motif" evidence="2">
    <location>
        <begin position="24"/>
        <end position="43"/>
    </location>
</feature>
<evidence type="ECO:0000256" key="1">
    <source>
        <dbReference type="ARBA" id="ARBA00023125"/>
    </source>
</evidence>
<dbReference type="Proteomes" id="UP000199398">
    <property type="component" value="Unassembled WGS sequence"/>
</dbReference>
<reference evidence="5 6" key="1">
    <citation type="submission" date="2016-10" db="EMBL/GenBank/DDBJ databases">
        <authorList>
            <person name="de Groot N.N."/>
        </authorList>
    </citation>
    <scope>NUCLEOTIDE SEQUENCE [LARGE SCALE GENOMIC DNA]</scope>
    <source>
        <strain evidence="5 6">CPCC 201259</strain>
    </source>
</reference>
<name>A0A1I5HX19_9PSEU</name>
<evidence type="ECO:0000259" key="3">
    <source>
        <dbReference type="PROSITE" id="PS50977"/>
    </source>
</evidence>
<dbReference type="OrthoDB" id="2356263at2"/>
<dbReference type="Pfam" id="PF00440">
    <property type="entry name" value="TetR_N"/>
    <property type="match status" value="1"/>
</dbReference>
<accession>A0A1I5HX19</accession>
<dbReference type="PROSITE" id="PS50977">
    <property type="entry name" value="HTH_TETR_2"/>
    <property type="match status" value="1"/>
</dbReference>
<dbReference type="Proteomes" id="UP000270697">
    <property type="component" value="Unassembled WGS sequence"/>
</dbReference>
<evidence type="ECO:0000313" key="6">
    <source>
        <dbReference type="Proteomes" id="UP000199398"/>
    </source>
</evidence>
<dbReference type="EMBL" id="RBXX01000002">
    <property type="protein sequence ID" value="RKT82293.1"/>
    <property type="molecule type" value="Genomic_DNA"/>
</dbReference>
<protein>
    <submittedName>
        <fullName evidence="5">DNA-binding transcriptional regulator, AcrR family</fullName>
    </submittedName>
    <submittedName>
        <fullName evidence="4">TetR family transcriptional regulator</fullName>
    </submittedName>
</protein>
<reference evidence="4 7" key="2">
    <citation type="submission" date="2018-10" db="EMBL/GenBank/DDBJ databases">
        <title>Sequencing the genomes of 1000 actinobacteria strains.</title>
        <authorList>
            <person name="Klenk H.-P."/>
        </authorList>
    </citation>
    <scope>NUCLEOTIDE SEQUENCE [LARGE SCALE GENOMIC DNA]</scope>
    <source>
        <strain evidence="4 7">DSM 45119</strain>
    </source>
</reference>
<evidence type="ECO:0000313" key="5">
    <source>
        <dbReference type="EMBL" id="SFO52321.1"/>
    </source>
</evidence>
<dbReference type="RefSeq" id="WP_093157554.1">
    <property type="nucleotide sequence ID" value="NZ_FOUP01000016.1"/>
</dbReference>
<sequence>MGNREDLLTAAMECLRTKGYARTTARDITEIAGTSLAAIGYHYGGIRNLLNQAVYAAIEQWSDREQARLRTDAPSDEAFLDRFGAVWASTIEGFQADREVWAASFDLMTQVDHVPEIRDQLRQGMQAARTGNVAMFEGVDEDTVSEEQARTVGSLYYAIQAGVVIQWLIDPDSAPSAEDIVAGLRAIAAKTAEEA</sequence>
<dbReference type="SUPFAM" id="SSF46689">
    <property type="entry name" value="Homeodomain-like"/>
    <property type="match status" value="1"/>
</dbReference>
<dbReference type="GO" id="GO:0003700">
    <property type="term" value="F:DNA-binding transcription factor activity"/>
    <property type="evidence" value="ECO:0007669"/>
    <property type="project" value="TreeGrafter"/>
</dbReference>
<dbReference type="InterPro" id="IPR036271">
    <property type="entry name" value="Tet_transcr_reg_TetR-rel_C_sf"/>
</dbReference>
<feature type="domain" description="HTH tetR-type" evidence="3">
    <location>
        <begin position="1"/>
        <end position="61"/>
    </location>
</feature>